<dbReference type="Proteomes" id="UP000002866">
    <property type="component" value="Chromosome 1"/>
</dbReference>
<dbReference type="InParanoid" id="I2GWC6"/>
<sequence length="242" mass="28447">MIHYRPYYGLLRASVSQLHTFIEPISLPLANVPLKIPSLHPKILERQHAQNIKRIEKFKNTLNLQDYNINISKDDPEIIKCLYPLRYAHINIKQCNNIKKHNKIENEDKPQIITTNSKLCKLGKNLFNLSIKQVFLKVFKKTSTDINGYDFNYFEKVNRKLIKNASLVHELRVFLKSKGLKHIARVSLPRQNIQIKTHIVFDEYVFFSIIGYLILTDNFHSVNKLINEEVSKEIIRTIILKK</sequence>
<dbReference type="eggNOG" id="ENOG502S5RW">
    <property type="taxonomic scope" value="Eukaryota"/>
</dbReference>
<evidence type="ECO:0008006" key="3">
    <source>
        <dbReference type="Google" id="ProtNLM"/>
    </source>
</evidence>
<accession>I2GWC6</accession>
<reference evidence="1 2" key="1">
    <citation type="journal article" date="2011" name="Proc. Natl. Acad. Sci. U.S.A.">
        <title>Evolutionary erosion of yeast sex chromosomes by mating-type switching accidents.</title>
        <authorList>
            <person name="Gordon J.L."/>
            <person name="Armisen D."/>
            <person name="Proux-Wera E."/>
            <person name="Oheigeartaigh S.S."/>
            <person name="Byrne K.P."/>
            <person name="Wolfe K.H."/>
        </authorList>
    </citation>
    <scope>NUCLEOTIDE SEQUENCE [LARGE SCALE GENOMIC DNA]</scope>
    <source>
        <strain evidence="2">ATCC 34711 / CBS 6284 / DSM 70876 / NBRC 10599 / NRRL Y-10934 / UCD 77-7</strain>
    </source>
</reference>
<dbReference type="RefSeq" id="XP_004177947.1">
    <property type="nucleotide sequence ID" value="XM_004177899.1"/>
</dbReference>
<dbReference type="OrthoDB" id="4058109at2759"/>
<keyword evidence="2" id="KW-1185">Reference proteome</keyword>
<gene>
    <name evidence="1" type="primary">TBLA0A06370</name>
    <name evidence="1" type="ORF">TBLA_0A06370</name>
</gene>
<protein>
    <recommendedName>
        <fullName evidence="3">RNase III domain-containing protein</fullName>
    </recommendedName>
</protein>
<dbReference type="GeneID" id="14492905"/>
<dbReference type="HOGENOM" id="CLU_105160_0_0_1"/>
<dbReference type="OMA" id="THEDHIV"/>
<dbReference type="AlphaFoldDB" id="I2GWC6"/>
<dbReference type="KEGG" id="tbl:TBLA_0A06370"/>
<name>I2GWC6_HENB6</name>
<evidence type="ECO:0000313" key="1">
    <source>
        <dbReference type="EMBL" id="CCH58428.1"/>
    </source>
</evidence>
<proteinExistence type="predicted"/>
<organism evidence="1 2">
    <name type="scientific">Henningerozyma blattae (strain ATCC 34711 / CBS 6284 / DSM 70876 / NBRC 10599 / NRRL Y-10934 / UCD 77-7)</name>
    <name type="common">Yeast</name>
    <name type="synonym">Tetrapisispora blattae</name>
    <dbReference type="NCBI Taxonomy" id="1071380"/>
    <lineage>
        <taxon>Eukaryota</taxon>
        <taxon>Fungi</taxon>
        <taxon>Dikarya</taxon>
        <taxon>Ascomycota</taxon>
        <taxon>Saccharomycotina</taxon>
        <taxon>Saccharomycetes</taxon>
        <taxon>Saccharomycetales</taxon>
        <taxon>Saccharomycetaceae</taxon>
        <taxon>Henningerozyma</taxon>
    </lineage>
</organism>
<evidence type="ECO:0000313" key="2">
    <source>
        <dbReference type="Proteomes" id="UP000002866"/>
    </source>
</evidence>
<dbReference type="EMBL" id="HE806316">
    <property type="protein sequence ID" value="CCH58428.1"/>
    <property type="molecule type" value="Genomic_DNA"/>
</dbReference>